<dbReference type="AlphaFoldDB" id="A0A975B6M9"/>
<dbReference type="GO" id="GO:0004722">
    <property type="term" value="F:protein serine/threonine phosphatase activity"/>
    <property type="evidence" value="ECO:0007669"/>
    <property type="project" value="InterPro"/>
</dbReference>
<name>A0A975B6M9_9BACT</name>
<dbReference type="KEGG" id="dli:dnl_20240"/>
<protein>
    <submittedName>
        <fullName evidence="2">Serine/threonine phosphatase, PP2C-family</fullName>
    </submittedName>
</protein>
<dbReference type="Gene3D" id="3.60.40.10">
    <property type="entry name" value="PPM-type phosphatase domain"/>
    <property type="match status" value="1"/>
</dbReference>
<dbReference type="InterPro" id="IPR036457">
    <property type="entry name" value="PPM-type-like_dom_sf"/>
</dbReference>
<dbReference type="PANTHER" id="PTHR47992">
    <property type="entry name" value="PROTEIN PHOSPHATASE"/>
    <property type="match status" value="1"/>
</dbReference>
<dbReference type="SMART" id="SM00332">
    <property type="entry name" value="PP2Cc"/>
    <property type="match status" value="1"/>
</dbReference>
<gene>
    <name evidence="2" type="ORF">dnl_20240</name>
</gene>
<evidence type="ECO:0000313" key="2">
    <source>
        <dbReference type="EMBL" id="QTA79746.1"/>
    </source>
</evidence>
<dbReference type="RefSeq" id="WP_207691460.1">
    <property type="nucleotide sequence ID" value="NZ_CP061799.1"/>
</dbReference>
<sequence>MKTFGISDTGLVRKKNEDRYLIKKTSKGGLLLAVADGLGGETAGDFAAEITRDSLAVMNPKPKDIEHQLSCLITQADRDIWDHVADHCSLEGMGTTITGVLIYDKTAHWVHVGDSRLYLLRNNKLGVITIDQNMAQFLVEEGEISEDEVRTHPSRNQLDQCVGCGTCEPETGNFKIKKGDQLILSTDGLHDEISGSLLSQIVTSESDIETKARKLIKAALKAGGRDNITVVIAEI</sequence>
<keyword evidence="3" id="KW-1185">Reference proteome</keyword>
<feature type="domain" description="PPM-type phosphatase" evidence="1">
    <location>
        <begin position="3"/>
        <end position="235"/>
    </location>
</feature>
<dbReference type="PROSITE" id="PS51746">
    <property type="entry name" value="PPM_2"/>
    <property type="match status" value="1"/>
</dbReference>
<dbReference type="InterPro" id="IPR015655">
    <property type="entry name" value="PP2C"/>
</dbReference>
<dbReference type="Proteomes" id="UP000663720">
    <property type="component" value="Chromosome"/>
</dbReference>
<dbReference type="SMART" id="SM00331">
    <property type="entry name" value="PP2C_SIG"/>
    <property type="match status" value="1"/>
</dbReference>
<accession>A0A975B6M9</accession>
<proteinExistence type="predicted"/>
<dbReference type="InterPro" id="IPR001932">
    <property type="entry name" value="PPM-type_phosphatase-like_dom"/>
</dbReference>
<organism evidence="2 3">
    <name type="scientific">Desulfonema limicola</name>
    <dbReference type="NCBI Taxonomy" id="45656"/>
    <lineage>
        <taxon>Bacteria</taxon>
        <taxon>Pseudomonadati</taxon>
        <taxon>Thermodesulfobacteriota</taxon>
        <taxon>Desulfobacteria</taxon>
        <taxon>Desulfobacterales</taxon>
        <taxon>Desulfococcaceae</taxon>
        <taxon>Desulfonema</taxon>
    </lineage>
</organism>
<dbReference type="EMBL" id="CP061799">
    <property type="protein sequence ID" value="QTA79746.1"/>
    <property type="molecule type" value="Genomic_DNA"/>
</dbReference>
<dbReference type="CDD" id="cd00143">
    <property type="entry name" value="PP2Cc"/>
    <property type="match status" value="1"/>
</dbReference>
<evidence type="ECO:0000259" key="1">
    <source>
        <dbReference type="PROSITE" id="PS51746"/>
    </source>
</evidence>
<reference evidence="2" key="1">
    <citation type="journal article" date="2021" name="Microb. Physiol.">
        <title>Proteogenomic Insights into the Physiology of Marine, Sulfate-Reducing, Filamentous Desulfonema limicola and Desulfonema magnum.</title>
        <authorList>
            <person name="Schnaars V."/>
            <person name="Wohlbrand L."/>
            <person name="Scheve S."/>
            <person name="Hinrichs C."/>
            <person name="Reinhardt R."/>
            <person name="Rabus R."/>
        </authorList>
    </citation>
    <scope>NUCLEOTIDE SEQUENCE</scope>
    <source>
        <strain evidence="2">5ac10</strain>
    </source>
</reference>
<evidence type="ECO:0000313" key="3">
    <source>
        <dbReference type="Proteomes" id="UP000663720"/>
    </source>
</evidence>
<dbReference type="SUPFAM" id="SSF81606">
    <property type="entry name" value="PP2C-like"/>
    <property type="match status" value="1"/>
</dbReference>
<dbReference type="Pfam" id="PF13672">
    <property type="entry name" value="PP2C_2"/>
    <property type="match status" value="1"/>
</dbReference>